<dbReference type="RefSeq" id="WP_074773838.1">
    <property type="nucleotide sequence ID" value="NZ_FNKP01000004.1"/>
</dbReference>
<reference evidence="2" key="1">
    <citation type="submission" date="2016-10" db="EMBL/GenBank/DDBJ databases">
        <authorList>
            <person name="Varghese N."/>
        </authorList>
    </citation>
    <scope>NUCLEOTIDE SEQUENCE [LARGE SCALE GENOMIC DNA]</scope>
    <source>
        <strain evidence="2">GAS106B</strain>
    </source>
</reference>
<keyword evidence="2" id="KW-1185">Reference proteome</keyword>
<gene>
    <name evidence="1" type="ORF">SAMN05443245_7329</name>
</gene>
<proteinExistence type="predicted"/>
<evidence type="ECO:0000313" key="1">
    <source>
        <dbReference type="EMBL" id="SDR54002.1"/>
    </source>
</evidence>
<dbReference type="AlphaFoldDB" id="A0A1H1JW18"/>
<dbReference type="EMBL" id="FNKP01000004">
    <property type="protein sequence ID" value="SDR54002.1"/>
    <property type="molecule type" value="Genomic_DNA"/>
</dbReference>
<organism evidence="1 2">
    <name type="scientific">Paraburkholderia fungorum</name>
    <dbReference type="NCBI Taxonomy" id="134537"/>
    <lineage>
        <taxon>Bacteria</taxon>
        <taxon>Pseudomonadati</taxon>
        <taxon>Pseudomonadota</taxon>
        <taxon>Betaproteobacteria</taxon>
        <taxon>Burkholderiales</taxon>
        <taxon>Burkholderiaceae</taxon>
        <taxon>Paraburkholderia</taxon>
    </lineage>
</organism>
<sequence>MPLTLTGNKAGDHANLREVIQGQSFSLAVQPTVHGQPGSQHNSCSSIPFHRKQPMWSDREADGQAFSLSWRLGWDREMMPENGAALFFARSQVARPNTQSLKF</sequence>
<protein>
    <submittedName>
        <fullName evidence="1">Uncharacterized protein</fullName>
    </submittedName>
</protein>
<evidence type="ECO:0000313" key="2">
    <source>
        <dbReference type="Proteomes" id="UP000183487"/>
    </source>
</evidence>
<name>A0A1H1JW18_9BURK</name>
<accession>A0A1H1JW18</accession>
<dbReference type="Proteomes" id="UP000183487">
    <property type="component" value="Unassembled WGS sequence"/>
</dbReference>